<dbReference type="RefSeq" id="WP_173743620.1">
    <property type="nucleotide sequence ID" value="NZ_JAAIPF010000021.1"/>
</dbReference>
<feature type="transmembrane region" description="Helical" evidence="1">
    <location>
        <begin position="35"/>
        <end position="55"/>
    </location>
</feature>
<reference evidence="2 3" key="1">
    <citation type="journal article" date="2020" name="Cell Host Microbe">
        <title>Functional and Genomic Variation between Human-Derived Isolates of Lachnospiraceae Reveals Inter- and Intra-Species Diversity.</title>
        <authorList>
            <person name="Sorbara M.T."/>
            <person name="Littmann E.R."/>
            <person name="Fontana E."/>
            <person name="Moody T.U."/>
            <person name="Kohout C.E."/>
            <person name="Gjonbalaj M."/>
            <person name="Eaton V."/>
            <person name="Seok R."/>
            <person name="Leiner I.M."/>
            <person name="Pamer E.G."/>
        </authorList>
    </citation>
    <scope>NUCLEOTIDE SEQUENCE [LARGE SCALE GENOMIC DNA]</scope>
    <source>
        <strain evidence="2 3">MSK.20.11</strain>
    </source>
</reference>
<dbReference type="EMBL" id="JAAIPF010000021">
    <property type="protein sequence ID" value="NSF74167.1"/>
    <property type="molecule type" value="Genomic_DNA"/>
</dbReference>
<keyword evidence="1" id="KW-0472">Membrane</keyword>
<comment type="caution">
    <text evidence="2">The sequence shown here is derived from an EMBL/GenBank/DDBJ whole genome shotgun (WGS) entry which is preliminary data.</text>
</comment>
<feature type="transmembrane region" description="Helical" evidence="1">
    <location>
        <begin position="132"/>
        <end position="152"/>
    </location>
</feature>
<dbReference type="Proteomes" id="UP000822152">
    <property type="component" value="Unassembled WGS sequence"/>
</dbReference>
<keyword evidence="1" id="KW-0812">Transmembrane</keyword>
<gene>
    <name evidence="2" type="ORF">G4952_10135</name>
</gene>
<evidence type="ECO:0008006" key="4">
    <source>
        <dbReference type="Google" id="ProtNLM"/>
    </source>
</evidence>
<name>A0ABX2GPH7_9FIRM</name>
<feature type="transmembrane region" description="Helical" evidence="1">
    <location>
        <begin position="98"/>
        <end position="120"/>
    </location>
</feature>
<accession>A0ABX2GPH7</accession>
<keyword evidence="3" id="KW-1185">Reference proteome</keyword>
<organism evidence="2 3">
    <name type="scientific">Blautia wexlerae</name>
    <dbReference type="NCBI Taxonomy" id="418240"/>
    <lineage>
        <taxon>Bacteria</taxon>
        <taxon>Bacillati</taxon>
        <taxon>Bacillota</taxon>
        <taxon>Clostridia</taxon>
        <taxon>Lachnospirales</taxon>
        <taxon>Lachnospiraceae</taxon>
        <taxon>Blautia</taxon>
    </lineage>
</organism>
<evidence type="ECO:0000313" key="3">
    <source>
        <dbReference type="Proteomes" id="UP000822152"/>
    </source>
</evidence>
<sequence length="173" mass="19719">MVDTQKVGAFIAQCRKEHNWTQKELGEKRLRGFQIGIYLLGLVTIILGGIGFGIWGTHISWKIGSVPIKWILLAAALITFGVMSYFDRNLPGKNYRSSIIWLECIVEAFTLACIFGNSIISFWDIDNMTENIVFILIIAVIMLCLFATRIIAARTNREEYEMQKNADKHETEQ</sequence>
<protein>
    <recommendedName>
        <fullName evidence="4">DUF2157 domain-containing protein</fullName>
    </recommendedName>
</protein>
<proteinExistence type="predicted"/>
<feature type="transmembrane region" description="Helical" evidence="1">
    <location>
        <begin position="67"/>
        <end position="86"/>
    </location>
</feature>
<evidence type="ECO:0000313" key="2">
    <source>
        <dbReference type="EMBL" id="NSF74167.1"/>
    </source>
</evidence>
<keyword evidence="1" id="KW-1133">Transmembrane helix</keyword>
<evidence type="ECO:0000256" key="1">
    <source>
        <dbReference type="SAM" id="Phobius"/>
    </source>
</evidence>